<proteinExistence type="predicted"/>
<accession>K1R6X6</accession>
<sequence length="82" mass="9627">MADNTEVDMDPSVEFLYKTMLQRDPRKRRVKPVQKHLIQVDFGGADDSDDSDFELDKHKKARTCILVYGSLPFTRLFHDLWV</sequence>
<gene>
    <name evidence="1" type="ORF">CGI_10023097</name>
</gene>
<dbReference type="EMBL" id="JH816585">
    <property type="protein sequence ID" value="EKC36950.1"/>
    <property type="molecule type" value="Genomic_DNA"/>
</dbReference>
<protein>
    <submittedName>
        <fullName evidence="1">Uncharacterized protein</fullName>
    </submittedName>
</protein>
<dbReference type="HOGENOM" id="CLU_2560520_0_0_1"/>
<evidence type="ECO:0000313" key="1">
    <source>
        <dbReference type="EMBL" id="EKC36950.1"/>
    </source>
</evidence>
<dbReference type="InParanoid" id="K1R6X6"/>
<name>K1R6X6_MAGGI</name>
<dbReference type="AlphaFoldDB" id="K1R6X6"/>
<organism evidence="1">
    <name type="scientific">Magallana gigas</name>
    <name type="common">Pacific oyster</name>
    <name type="synonym">Crassostrea gigas</name>
    <dbReference type="NCBI Taxonomy" id="29159"/>
    <lineage>
        <taxon>Eukaryota</taxon>
        <taxon>Metazoa</taxon>
        <taxon>Spiralia</taxon>
        <taxon>Lophotrochozoa</taxon>
        <taxon>Mollusca</taxon>
        <taxon>Bivalvia</taxon>
        <taxon>Autobranchia</taxon>
        <taxon>Pteriomorphia</taxon>
        <taxon>Ostreida</taxon>
        <taxon>Ostreoidea</taxon>
        <taxon>Ostreidae</taxon>
        <taxon>Magallana</taxon>
    </lineage>
</organism>
<reference evidence="1" key="1">
    <citation type="journal article" date="2012" name="Nature">
        <title>The oyster genome reveals stress adaptation and complexity of shell formation.</title>
        <authorList>
            <person name="Zhang G."/>
            <person name="Fang X."/>
            <person name="Guo X."/>
            <person name="Li L."/>
            <person name="Luo R."/>
            <person name="Xu F."/>
            <person name="Yang P."/>
            <person name="Zhang L."/>
            <person name="Wang X."/>
            <person name="Qi H."/>
            <person name="Xiong Z."/>
            <person name="Que H."/>
            <person name="Xie Y."/>
            <person name="Holland P.W."/>
            <person name="Paps J."/>
            <person name="Zhu Y."/>
            <person name="Wu F."/>
            <person name="Chen Y."/>
            <person name="Wang J."/>
            <person name="Peng C."/>
            <person name="Meng J."/>
            <person name="Yang L."/>
            <person name="Liu J."/>
            <person name="Wen B."/>
            <person name="Zhang N."/>
            <person name="Huang Z."/>
            <person name="Zhu Q."/>
            <person name="Feng Y."/>
            <person name="Mount A."/>
            <person name="Hedgecock D."/>
            <person name="Xu Z."/>
            <person name="Liu Y."/>
            <person name="Domazet-Loso T."/>
            <person name="Du Y."/>
            <person name="Sun X."/>
            <person name="Zhang S."/>
            <person name="Liu B."/>
            <person name="Cheng P."/>
            <person name="Jiang X."/>
            <person name="Li J."/>
            <person name="Fan D."/>
            <person name="Wang W."/>
            <person name="Fu W."/>
            <person name="Wang T."/>
            <person name="Wang B."/>
            <person name="Zhang J."/>
            <person name="Peng Z."/>
            <person name="Li Y."/>
            <person name="Li N."/>
            <person name="Wang J."/>
            <person name="Chen M."/>
            <person name="He Y."/>
            <person name="Tan F."/>
            <person name="Song X."/>
            <person name="Zheng Q."/>
            <person name="Huang R."/>
            <person name="Yang H."/>
            <person name="Du X."/>
            <person name="Chen L."/>
            <person name="Yang M."/>
            <person name="Gaffney P.M."/>
            <person name="Wang S."/>
            <person name="Luo L."/>
            <person name="She Z."/>
            <person name="Ming Y."/>
            <person name="Huang W."/>
            <person name="Zhang S."/>
            <person name="Huang B."/>
            <person name="Zhang Y."/>
            <person name="Qu T."/>
            <person name="Ni P."/>
            <person name="Miao G."/>
            <person name="Wang J."/>
            <person name="Wang Q."/>
            <person name="Steinberg C.E."/>
            <person name="Wang H."/>
            <person name="Li N."/>
            <person name="Qian L."/>
            <person name="Zhang G."/>
            <person name="Li Y."/>
            <person name="Yang H."/>
            <person name="Liu X."/>
            <person name="Wang J."/>
            <person name="Yin Y."/>
            <person name="Wang J."/>
        </authorList>
    </citation>
    <scope>NUCLEOTIDE SEQUENCE [LARGE SCALE GENOMIC DNA]</scope>
    <source>
        <strain evidence="1">05x7-T-G4-1.051#20</strain>
    </source>
</reference>